<proteinExistence type="inferred from homology"/>
<comment type="caution">
    <text evidence="9">The sequence shown here is derived from an EMBL/GenBank/DDBJ whole genome shotgun (WGS) entry which is preliminary data.</text>
</comment>
<keyword evidence="3 6" id="KW-0731">Sigma factor</keyword>
<dbReference type="PROSITE" id="PS01063">
    <property type="entry name" value="SIGMA70_ECF"/>
    <property type="match status" value="1"/>
</dbReference>
<keyword evidence="4 6" id="KW-0238">DNA-binding</keyword>
<evidence type="ECO:0000256" key="4">
    <source>
        <dbReference type="ARBA" id="ARBA00023125"/>
    </source>
</evidence>
<evidence type="ECO:0000256" key="2">
    <source>
        <dbReference type="ARBA" id="ARBA00023015"/>
    </source>
</evidence>
<evidence type="ECO:0000313" key="9">
    <source>
        <dbReference type="EMBL" id="TYR77290.1"/>
    </source>
</evidence>
<dbReference type="GO" id="GO:0016987">
    <property type="term" value="F:sigma factor activity"/>
    <property type="evidence" value="ECO:0007669"/>
    <property type="project" value="UniProtKB-KW"/>
</dbReference>
<protein>
    <recommendedName>
        <fullName evidence="6">RNA polymerase sigma factor</fullName>
    </recommendedName>
</protein>
<evidence type="ECO:0000256" key="6">
    <source>
        <dbReference type="RuleBase" id="RU000716"/>
    </source>
</evidence>
<dbReference type="PANTHER" id="PTHR43133">
    <property type="entry name" value="RNA POLYMERASE ECF-TYPE SIGMA FACTO"/>
    <property type="match status" value="1"/>
</dbReference>
<reference evidence="9 10" key="1">
    <citation type="submission" date="2019-08" db="EMBL/GenBank/DDBJ databases">
        <title>Bacillus genomes from the desert of Cuatro Cienegas, Coahuila.</title>
        <authorList>
            <person name="Olmedo-Alvarez G."/>
        </authorList>
    </citation>
    <scope>NUCLEOTIDE SEQUENCE [LARGE SCALE GENOMIC DNA]</scope>
    <source>
        <strain evidence="9 10">CH40_1T</strain>
    </source>
</reference>
<dbReference type="PANTHER" id="PTHR43133:SF51">
    <property type="entry name" value="RNA POLYMERASE SIGMA FACTOR"/>
    <property type="match status" value="1"/>
</dbReference>
<keyword evidence="2 6" id="KW-0805">Transcription regulation</keyword>
<dbReference type="CDD" id="cd06171">
    <property type="entry name" value="Sigma70_r4"/>
    <property type="match status" value="1"/>
</dbReference>
<sequence length="175" mass="20490">MGFLKINFNHLYENYYKLVFQIAFRITKNKTVSEDIVQETFLKAYKKLDTLTENEKAGSWLSAIATRTSIDFLRKEIRAREVLLDPFTIELNGSILPAGESVQESVDIMILKQDIETHIKQLPLAQQEVFMLRVQHGMNEEEIAKKLDLKKSTVKTRFFRARKKLKHMYTLKYSA</sequence>
<dbReference type="Gene3D" id="1.10.10.10">
    <property type="entry name" value="Winged helix-like DNA-binding domain superfamily/Winged helix DNA-binding domain"/>
    <property type="match status" value="1"/>
</dbReference>
<dbReference type="GO" id="GO:0003677">
    <property type="term" value="F:DNA binding"/>
    <property type="evidence" value="ECO:0007669"/>
    <property type="project" value="UniProtKB-KW"/>
</dbReference>
<comment type="similarity">
    <text evidence="1 6">Belongs to the sigma-70 factor family. ECF subfamily.</text>
</comment>
<dbReference type="InterPro" id="IPR039425">
    <property type="entry name" value="RNA_pol_sigma-70-like"/>
</dbReference>
<dbReference type="Pfam" id="PF04542">
    <property type="entry name" value="Sigma70_r2"/>
    <property type="match status" value="1"/>
</dbReference>
<dbReference type="InterPro" id="IPR007627">
    <property type="entry name" value="RNA_pol_sigma70_r2"/>
</dbReference>
<dbReference type="InterPro" id="IPR013325">
    <property type="entry name" value="RNA_pol_sigma_r2"/>
</dbReference>
<feature type="domain" description="RNA polymerase sigma-70 region 2" evidence="7">
    <location>
        <begin position="11"/>
        <end position="76"/>
    </location>
</feature>
<evidence type="ECO:0000256" key="1">
    <source>
        <dbReference type="ARBA" id="ARBA00010641"/>
    </source>
</evidence>
<dbReference type="InterPro" id="IPR013324">
    <property type="entry name" value="RNA_pol_sigma_r3/r4-like"/>
</dbReference>
<accession>A0A5D4KK86</accession>
<dbReference type="InterPro" id="IPR013249">
    <property type="entry name" value="RNA_pol_sigma70_r4_t2"/>
</dbReference>
<dbReference type="Gene3D" id="1.10.1740.10">
    <property type="match status" value="1"/>
</dbReference>
<evidence type="ECO:0000313" key="10">
    <source>
        <dbReference type="Proteomes" id="UP000323317"/>
    </source>
</evidence>
<dbReference type="Proteomes" id="UP000323317">
    <property type="component" value="Unassembled WGS sequence"/>
</dbReference>
<dbReference type="SUPFAM" id="SSF88659">
    <property type="entry name" value="Sigma3 and sigma4 domains of RNA polymerase sigma factors"/>
    <property type="match status" value="1"/>
</dbReference>
<dbReference type="Pfam" id="PF08281">
    <property type="entry name" value="Sigma70_r4_2"/>
    <property type="match status" value="1"/>
</dbReference>
<dbReference type="InterPro" id="IPR036388">
    <property type="entry name" value="WH-like_DNA-bd_sf"/>
</dbReference>
<dbReference type="GO" id="GO:0006950">
    <property type="term" value="P:response to stress"/>
    <property type="evidence" value="ECO:0007669"/>
    <property type="project" value="UniProtKB-ARBA"/>
</dbReference>
<dbReference type="EMBL" id="VTEH01000001">
    <property type="protein sequence ID" value="TYR77290.1"/>
    <property type="molecule type" value="Genomic_DNA"/>
</dbReference>
<evidence type="ECO:0000259" key="7">
    <source>
        <dbReference type="Pfam" id="PF04542"/>
    </source>
</evidence>
<evidence type="ECO:0000256" key="5">
    <source>
        <dbReference type="ARBA" id="ARBA00023163"/>
    </source>
</evidence>
<dbReference type="NCBIfam" id="TIGR02937">
    <property type="entry name" value="sigma70-ECF"/>
    <property type="match status" value="1"/>
</dbReference>
<evidence type="ECO:0000259" key="8">
    <source>
        <dbReference type="Pfam" id="PF08281"/>
    </source>
</evidence>
<gene>
    <name evidence="9" type="ORF">FZC79_00245</name>
</gene>
<organism evidence="9 10">
    <name type="scientific">Rossellomorea vietnamensis</name>
    <dbReference type="NCBI Taxonomy" id="218284"/>
    <lineage>
        <taxon>Bacteria</taxon>
        <taxon>Bacillati</taxon>
        <taxon>Bacillota</taxon>
        <taxon>Bacilli</taxon>
        <taxon>Bacillales</taxon>
        <taxon>Bacillaceae</taxon>
        <taxon>Rossellomorea</taxon>
    </lineage>
</organism>
<dbReference type="AlphaFoldDB" id="A0A5D4KK86"/>
<dbReference type="InterPro" id="IPR000838">
    <property type="entry name" value="RNA_pol_sigma70_ECF_CS"/>
</dbReference>
<evidence type="ECO:0000256" key="3">
    <source>
        <dbReference type="ARBA" id="ARBA00023082"/>
    </source>
</evidence>
<dbReference type="GO" id="GO:0006352">
    <property type="term" value="P:DNA-templated transcription initiation"/>
    <property type="evidence" value="ECO:0007669"/>
    <property type="project" value="InterPro"/>
</dbReference>
<dbReference type="InterPro" id="IPR014284">
    <property type="entry name" value="RNA_pol_sigma-70_dom"/>
</dbReference>
<name>A0A5D4KK86_9BACI</name>
<feature type="domain" description="RNA polymerase sigma factor 70 region 4 type 2" evidence="8">
    <location>
        <begin position="114"/>
        <end position="165"/>
    </location>
</feature>
<keyword evidence="5 6" id="KW-0804">Transcription</keyword>
<dbReference type="SUPFAM" id="SSF88946">
    <property type="entry name" value="Sigma2 domain of RNA polymerase sigma factors"/>
    <property type="match status" value="1"/>
</dbReference>